<dbReference type="GO" id="GO:0005216">
    <property type="term" value="F:monoatomic ion channel activity"/>
    <property type="evidence" value="ECO:0007669"/>
    <property type="project" value="InterPro"/>
</dbReference>
<dbReference type="InParanoid" id="F0Y7M5"/>
<dbReference type="GO" id="GO:0016020">
    <property type="term" value="C:membrane"/>
    <property type="evidence" value="ECO:0007669"/>
    <property type="project" value="UniProtKB-SubCell"/>
</dbReference>
<dbReference type="InterPro" id="IPR027359">
    <property type="entry name" value="Volt_channel_dom_sf"/>
</dbReference>
<keyword evidence="20" id="KW-1185">Reference proteome</keyword>
<dbReference type="SUPFAM" id="SSF50978">
    <property type="entry name" value="WD40 repeat-like"/>
    <property type="match status" value="1"/>
</dbReference>
<feature type="domain" description="RING-type" evidence="17">
    <location>
        <begin position="1955"/>
        <end position="1994"/>
    </location>
</feature>
<dbReference type="PROSITE" id="PS00018">
    <property type="entry name" value="EF_HAND_1"/>
    <property type="match status" value="1"/>
</dbReference>
<evidence type="ECO:0000256" key="10">
    <source>
        <dbReference type="ARBA" id="ARBA00023212"/>
    </source>
</evidence>
<dbReference type="PROSITE" id="PS50010">
    <property type="entry name" value="DH_2"/>
    <property type="match status" value="1"/>
</dbReference>
<evidence type="ECO:0000256" key="11">
    <source>
        <dbReference type="PROSITE-ProRule" id="PRU00175"/>
    </source>
</evidence>
<dbReference type="SUPFAM" id="SSF48065">
    <property type="entry name" value="DBL homology domain (DH-domain)"/>
    <property type="match status" value="1"/>
</dbReference>
<feature type="domain" description="PH" evidence="15">
    <location>
        <begin position="2994"/>
        <end position="3119"/>
    </location>
</feature>
<feature type="compositionally biased region" description="Polar residues" evidence="13">
    <location>
        <begin position="1380"/>
        <end position="1395"/>
    </location>
</feature>
<gene>
    <name evidence="19" type="ORF">AURANDRAFT_63725</name>
</gene>
<feature type="domain" description="PH" evidence="15">
    <location>
        <begin position="2768"/>
        <end position="2869"/>
    </location>
</feature>
<dbReference type="RefSeq" id="XP_009036223.1">
    <property type="nucleotide sequence ID" value="XM_009037975.1"/>
</dbReference>
<dbReference type="PROSITE" id="PS00518">
    <property type="entry name" value="ZF_RING_1"/>
    <property type="match status" value="1"/>
</dbReference>
<feature type="region of interest" description="Disordered" evidence="13">
    <location>
        <begin position="291"/>
        <end position="310"/>
    </location>
</feature>
<evidence type="ECO:0000256" key="9">
    <source>
        <dbReference type="ARBA" id="ARBA00023136"/>
    </source>
</evidence>
<feature type="region of interest" description="Disordered" evidence="13">
    <location>
        <begin position="1362"/>
        <end position="1405"/>
    </location>
</feature>
<dbReference type="eggNOG" id="KOG4424">
    <property type="taxonomic scope" value="Eukaryota"/>
</dbReference>
<name>F0Y7M5_AURAN</name>
<dbReference type="InterPro" id="IPR001680">
    <property type="entry name" value="WD40_rpt"/>
</dbReference>
<dbReference type="Gene3D" id="1.25.40.20">
    <property type="entry name" value="Ankyrin repeat-containing domain"/>
    <property type="match status" value="1"/>
</dbReference>
<evidence type="ECO:0000256" key="5">
    <source>
        <dbReference type="ARBA" id="ARBA00022723"/>
    </source>
</evidence>
<dbReference type="PROSITE" id="PS50003">
    <property type="entry name" value="PH_DOMAIN"/>
    <property type="match status" value="2"/>
</dbReference>
<dbReference type="InterPro" id="IPR000219">
    <property type="entry name" value="DH_dom"/>
</dbReference>
<dbReference type="Pfam" id="PF00621">
    <property type="entry name" value="RhoGEF"/>
    <property type="match status" value="1"/>
</dbReference>
<feature type="region of interest" description="Disordered" evidence="13">
    <location>
        <begin position="51"/>
        <end position="101"/>
    </location>
</feature>
<organism evidence="20">
    <name type="scientific">Aureococcus anophagefferens</name>
    <name type="common">Harmful bloom alga</name>
    <dbReference type="NCBI Taxonomy" id="44056"/>
    <lineage>
        <taxon>Eukaryota</taxon>
        <taxon>Sar</taxon>
        <taxon>Stramenopiles</taxon>
        <taxon>Ochrophyta</taxon>
        <taxon>Pelagophyceae</taxon>
        <taxon>Pelagomonadales</taxon>
        <taxon>Pelagomonadaceae</taxon>
        <taxon>Aureococcus</taxon>
    </lineage>
</organism>
<keyword evidence="3" id="KW-0344">Guanine-nucleotide releasing factor</keyword>
<feature type="region of interest" description="Disordered" evidence="13">
    <location>
        <begin position="3123"/>
        <end position="3144"/>
    </location>
</feature>
<evidence type="ECO:0000256" key="12">
    <source>
        <dbReference type="SAM" id="Coils"/>
    </source>
</evidence>
<keyword evidence="10" id="KW-0963">Cytoplasm</keyword>
<accession>F0Y7M5</accession>
<dbReference type="InterPro" id="IPR036770">
    <property type="entry name" value="Ankyrin_rpt-contain_sf"/>
</dbReference>
<dbReference type="Proteomes" id="UP000002729">
    <property type="component" value="Unassembled WGS sequence"/>
</dbReference>
<keyword evidence="4 14" id="KW-0812">Transmembrane</keyword>
<dbReference type="Pfam" id="PF13923">
    <property type="entry name" value="zf-C3HC4_2"/>
    <property type="match status" value="1"/>
</dbReference>
<feature type="transmembrane region" description="Helical" evidence="14">
    <location>
        <begin position="1700"/>
        <end position="1719"/>
    </location>
</feature>
<dbReference type="SUPFAM" id="SSF48403">
    <property type="entry name" value="Ankyrin repeat"/>
    <property type="match status" value="1"/>
</dbReference>
<dbReference type="GO" id="GO:0008270">
    <property type="term" value="F:zinc ion binding"/>
    <property type="evidence" value="ECO:0007669"/>
    <property type="project" value="UniProtKB-KW"/>
</dbReference>
<feature type="transmembrane region" description="Helical" evidence="14">
    <location>
        <begin position="1658"/>
        <end position="1680"/>
    </location>
</feature>
<dbReference type="SUPFAM" id="SSF82171">
    <property type="entry name" value="DPP6 N-terminal domain-like"/>
    <property type="match status" value="1"/>
</dbReference>
<evidence type="ECO:0000256" key="1">
    <source>
        <dbReference type="ARBA" id="ARBA00004141"/>
    </source>
</evidence>
<evidence type="ECO:0000313" key="19">
    <source>
        <dbReference type="EMBL" id="EGB09099.1"/>
    </source>
</evidence>
<dbReference type="InterPro" id="IPR001841">
    <property type="entry name" value="Znf_RING"/>
</dbReference>
<dbReference type="GO" id="GO:0005856">
    <property type="term" value="C:cytoskeleton"/>
    <property type="evidence" value="ECO:0007669"/>
    <property type="project" value="UniProtKB-SubCell"/>
</dbReference>
<evidence type="ECO:0000256" key="14">
    <source>
        <dbReference type="SAM" id="Phobius"/>
    </source>
</evidence>
<dbReference type="Gene3D" id="1.20.900.10">
    <property type="entry name" value="Dbl homology (DH) domain"/>
    <property type="match status" value="1"/>
</dbReference>
<dbReference type="KEGG" id="aaf:AURANDRAFT_63725"/>
<feature type="region of interest" description="Disordered" evidence="13">
    <location>
        <begin position="1840"/>
        <end position="1926"/>
    </location>
</feature>
<dbReference type="InterPro" id="IPR013083">
    <property type="entry name" value="Znf_RING/FYVE/PHD"/>
</dbReference>
<feature type="domain" description="EF-hand" evidence="18">
    <location>
        <begin position="131"/>
        <end position="166"/>
    </location>
</feature>
<dbReference type="InterPro" id="IPR001849">
    <property type="entry name" value="PH_domain"/>
</dbReference>
<dbReference type="InterPro" id="IPR051092">
    <property type="entry name" value="FYVE_RhoGEF_PH"/>
</dbReference>
<evidence type="ECO:0000259" key="18">
    <source>
        <dbReference type="PROSITE" id="PS50222"/>
    </source>
</evidence>
<feature type="compositionally biased region" description="Pro residues" evidence="13">
    <location>
        <begin position="51"/>
        <end position="72"/>
    </location>
</feature>
<dbReference type="InterPro" id="IPR017907">
    <property type="entry name" value="Znf_RING_CS"/>
</dbReference>
<evidence type="ECO:0000259" key="15">
    <source>
        <dbReference type="PROSITE" id="PS50003"/>
    </source>
</evidence>
<dbReference type="OrthoDB" id="660555at2759"/>
<dbReference type="InterPro" id="IPR005821">
    <property type="entry name" value="Ion_trans_dom"/>
</dbReference>
<dbReference type="SUPFAM" id="SSF50729">
    <property type="entry name" value="PH domain-like"/>
    <property type="match status" value="2"/>
</dbReference>
<feature type="region of interest" description="Disordered" evidence="13">
    <location>
        <begin position="2234"/>
        <end position="2264"/>
    </location>
</feature>
<proteinExistence type="predicted"/>
<dbReference type="GO" id="GO:0005085">
    <property type="term" value="F:guanyl-nucleotide exchange factor activity"/>
    <property type="evidence" value="ECO:0007669"/>
    <property type="project" value="UniProtKB-KW"/>
</dbReference>
<keyword evidence="10" id="KW-0206">Cytoskeleton</keyword>
<feature type="domain" description="DH" evidence="16">
    <location>
        <begin position="2542"/>
        <end position="2736"/>
    </location>
</feature>
<dbReference type="EMBL" id="GL833126">
    <property type="protein sequence ID" value="EGB09099.1"/>
    <property type="molecule type" value="Genomic_DNA"/>
</dbReference>
<evidence type="ECO:0000256" key="2">
    <source>
        <dbReference type="ARBA" id="ARBA00004245"/>
    </source>
</evidence>
<evidence type="ECO:0000256" key="13">
    <source>
        <dbReference type="SAM" id="MobiDB-lite"/>
    </source>
</evidence>
<evidence type="ECO:0000313" key="20">
    <source>
        <dbReference type="Proteomes" id="UP000002729"/>
    </source>
</evidence>
<dbReference type="PANTHER" id="PTHR12673">
    <property type="entry name" value="FACIOGENITAL DYSPLASIA PROTEIN"/>
    <property type="match status" value="1"/>
</dbReference>
<evidence type="ECO:0000259" key="16">
    <source>
        <dbReference type="PROSITE" id="PS50010"/>
    </source>
</evidence>
<keyword evidence="6 11" id="KW-0863">Zinc-finger</keyword>
<evidence type="ECO:0000259" key="17">
    <source>
        <dbReference type="PROSITE" id="PS50089"/>
    </source>
</evidence>
<feature type="compositionally biased region" description="Low complexity" evidence="13">
    <location>
        <begin position="1840"/>
        <end position="1862"/>
    </location>
</feature>
<dbReference type="CDD" id="cd00160">
    <property type="entry name" value="RhoGEF"/>
    <property type="match status" value="1"/>
</dbReference>
<dbReference type="Gene3D" id="1.20.120.350">
    <property type="entry name" value="Voltage-gated potassium channels. Chain C"/>
    <property type="match status" value="1"/>
</dbReference>
<dbReference type="Gene3D" id="2.130.10.10">
    <property type="entry name" value="YVTN repeat-like/Quinoprotein amine dehydrogenase"/>
    <property type="match status" value="2"/>
</dbReference>
<dbReference type="InterPro" id="IPR036322">
    <property type="entry name" value="WD40_repeat_dom_sf"/>
</dbReference>
<feature type="compositionally biased region" description="Low complexity" evidence="13">
    <location>
        <begin position="91"/>
        <end position="101"/>
    </location>
</feature>
<feature type="region of interest" description="Disordered" evidence="13">
    <location>
        <begin position="414"/>
        <end position="433"/>
    </location>
</feature>
<dbReference type="Pfam" id="PF00520">
    <property type="entry name" value="Ion_trans"/>
    <property type="match status" value="1"/>
</dbReference>
<dbReference type="InterPro" id="IPR002048">
    <property type="entry name" value="EF_hand_dom"/>
</dbReference>
<keyword evidence="12" id="KW-0175">Coiled coil</keyword>
<feature type="transmembrane region" description="Helical" evidence="14">
    <location>
        <begin position="1749"/>
        <end position="1771"/>
    </location>
</feature>
<dbReference type="SMART" id="SM00325">
    <property type="entry name" value="RhoGEF"/>
    <property type="match status" value="1"/>
</dbReference>
<dbReference type="Pfam" id="PF01363">
    <property type="entry name" value="FYVE"/>
    <property type="match status" value="1"/>
</dbReference>
<dbReference type="PROSITE" id="PS50222">
    <property type="entry name" value="EF_HAND_2"/>
    <property type="match status" value="1"/>
</dbReference>
<feature type="compositionally biased region" description="Basic and acidic residues" evidence="13">
    <location>
        <begin position="414"/>
        <end position="425"/>
    </location>
</feature>
<evidence type="ECO:0000256" key="7">
    <source>
        <dbReference type="ARBA" id="ARBA00022833"/>
    </source>
</evidence>
<dbReference type="PANTHER" id="PTHR12673:SF159">
    <property type="entry name" value="LD03170P"/>
    <property type="match status" value="1"/>
</dbReference>
<dbReference type="InterPro" id="IPR035899">
    <property type="entry name" value="DBL_dom_sf"/>
</dbReference>
<dbReference type="GO" id="GO:0005737">
    <property type="term" value="C:cytoplasm"/>
    <property type="evidence" value="ECO:0007669"/>
    <property type="project" value="TreeGrafter"/>
</dbReference>
<dbReference type="SUPFAM" id="SSF57850">
    <property type="entry name" value="RING/U-box"/>
    <property type="match status" value="1"/>
</dbReference>
<dbReference type="InterPro" id="IPR015943">
    <property type="entry name" value="WD40/YVTN_repeat-like_dom_sf"/>
</dbReference>
<reference evidence="19 20" key="1">
    <citation type="journal article" date="2011" name="Proc. Natl. Acad. Sci. U.S.A.">
        <title>Niche of harmful alga Aureococcus anophagefferens revealed through ecogenomics.</title>
        <authorList>
            <person name="Gobler C.J."/>
            <person name="Berry D.L."/>
            <person name="Dyhrman S.T."/>
            <person name="Wilhelm S.W."/>
            <person name="Salamov A."/>
            <person name="Lobanov A.V."/>
            <person name="Zhang Y."/>
            <person name="Collier J.L."/>
            <person name="Wurch L.L."/>
            <person name="Kustka A.B."/>
            <person name="Dill B.D."/>
            <person name="Shah M."/>
            <person name="VerBerkmoes N.C."/>
            <person name="Kuo A."/>
            <person name="Terry A."/>
            <person name="Pangilinan J."/>
            <person name="Lindquist E.A."/>
            <person name="Lucas S."/>
            <person name="Paulsen I.T."/>
            <person name="Hattenrath-Lehmann T.K."/>
            <person name="Talmage S.C."/>
            <person name="Walker E.A."/>
            <person name="Koch F."/>
            <person name="Burson A.M."/>
            <person name="Marcoval M.A."/>
            <person name="Tang Y.Z."/>
            <person name="Lecleir G.R."/>
            <person name="Coyne K.J."/>
            <person name="Berg G.M."/>
            <person name="Bertrand E.M."/>
            <person name="Saito M.A."/>
            <person name="Gladyshev V.N."/>
            <person name="Grigoriev I.V."/>
        </authorList>
    </citation>
    <scope>NUCLEOTIDE SEQUENCE [LARGE SCALE GENOMIC DNA]</scope>
    <source>
        <strain evidence="20">CCMP 1984</strain>
    </source>
</reference>
<evidence type="ECO:0000256" key="4">
    <source>
        <dbReference type="ARBA" id="ARBA00022692"/>
    </source>
</evidence>
<evidence type="ECO:0000256" key="8">
    <source>
        <dbReference type="ARBA" id="ARBA00022989"/>
    </source>
</evidence>
<dbReference type="Gene3D" id="3.30.40.10">
    <property type="entry name" value="Zinc/RING finger domain, C3HC4 (zinc finger)"/>
    <property type="match status" value="2"/>
</dbReference>
<dbReference type="SMART" id="SM00233">
    <property type="entry name" value="PH"/>
    <property type="match status" value="2"/>
</dbReference>
<dbReference type="InterPro" id="IPR011993">
    <property type="entry name" value="PH-like_dom_sf"/>
</dbReference>
<keyword evidence="5" id="KW-0479">Metal-binding</keyword>
<keyword evidence="7" id="KW-0862">Zinc</keyword>
<feature type="coiled-coil region" evidence="12">
    <location>
        <begin position="2059"/>
        <end position="2136"/>
    </location>
</feature>
<keyword evidence="9 14" id="KW-0472">Membrane</keyword>
<dbReference type="GO" id="GO:0005509">
    <property type="term" value="F:calcium ion binding"/>
    <property type="evidence" value="ECO:0007669"/>
    <property type="project" value="InterPro"/>
</dbReference>
<dbReference type="SMART" id="SM00184">
    <property type="entry name" value="RING"/>
    <property type="match status" value="1"/>
</dbReference>
<comment type="subcellular location">
    <subcellularLocation>
        <location evidence="2">Cytoplasm</location>
        <location evidence="2">Cytoskeleton</location>
    </subcellularLocation>
    <subcellularLocation>
        <location evidence="1">Membrane</location>
        <topology evidence="1">Multi-pass membrane protein</topology>
    </subcellularLocation>
</comment>
<dbReference type="SMART" id="SM00320">
    <property type="entry name" value="WD40"/>
    <property type="match status" value="9"/>
</dbReference>
<feature type="transmembrane region" description="Helical" evidence="14">
    <location>
        <begin position="1545"/>
        <end position="1568"/>
    </location>
</feature>
<dbReference type="GeneID" id="20224466"/>
<dbReference type="InterPro" id="IPR000306">
    <property type="entry name" value="Znf_FYVE"/>
</dbReference>
<feature type="compositionally biased region" description="Basic and acidic residues" evidence="13">
    <location>
        <begin position="2237"/>
        <end position="2264"/>
    </location>
</feature>
<keyword evidence="8 14" id="KW-1133">Transmembrane helix</keyword>
<dbReference type="PROSITE" id="PS50089">
    <property type="entry name" value="ZF_RING_2"/>
    <property type="match status" value="1"/>
</dbReference>
<evidence type="ECO:0000256" key="3">
    <source>
        <dbReference type="ARBA" id="ARBA00022658"/>
    </source>
</evidence>
<evidence type="ECO:0000256" key="6">
    <source>
        <dbReference type="ARBA" id="ARBA00022771"/>
    </source>
</evidence>
<protein>
    <submittedName>
        <fullName evidence="19">Uncharacterized protein</fullName>
    </submittedName>
</protein>
<dbReference type="Gene3D" id="2.30.29.30">
    <property type="entry name" value="Pleckstrin-homology domain (PH domain)/Phosphotyrosine-binding domain (PTB)"/>
    <property type="match status" value="2"/>
</dbReference>
<dbReference type="InterPro" id="IPR018247">
    <property type="entry name" value="EF_Hand_1_Ca_BS"/>
</dbReference>
<sequence>MAPQELVDAQCVAIATLLSQIATSDGAVAALRRGLEGADDAARDVLRAALAPPPAPPEELPPPPPEAPPAPPEEPDAGPPVARRVTDGGELRTLSRTSSLSKDAAAAATMQRATYSPVDLAHLLRNKAELEIDDEATRYLDRLDTNGDGLVQAEEMGEFCTQDLDVKLQDAELDALHDLLDNSFDHTRVRDVCAFFESRDAVAGPGPSRLSVPRSNTVTTLAFSPDASRVGCGGIDSVLVVYDLSERVERRLLERRLPNMVGAISLGVRGVASGCFGGRVDFVEDVLKAAPPPGEDPGEPPHAFSTSPKGCKASSATWELGQNVNAIALNESDGEVAVAAECELTIFSLATKEPKFVFPADGILWAVSMARSIVHVIELDGGASLRVTAKCVEEHGTTHESPSKLFARSFSTKNVDEETRLRPSSDRPSTPRGLGDLAELESLHRSPASASTAASSTTALVQGCTLRISKIKTTRVADILLVQLESVPVLCVMLTLVLISVLLSSLTVAKVRIDARAASRVDTWITCLFVVELGARIACHLQVYRHLPAHLRTFFGDPFCVVDFIVVLIDVVLLAGAVGSNLSGAEGFAKAVRLVRLVRLVRVVRAGRIIRKMASSDYRGKLRYDVELPGGDVVRDVDREDVWTEAEDAYARLRDAAPGDGLPTPAKSLRAPRKPLRRISNKTGAPFGERDRMPCTFRVRGIADMRRETLKLMMMGGEAQQAVLWSYDLNATEVAPGTPDVVRSVVEENGTRVVRFARRELTMPFEQTVNGVAISGGGTRVAACDSRGKVVVFDLFERCAVFQEVDGDLLYSCALSHSGDEILFAGASMRVTLCDVNTGATLYGEVADDRVRCVALGRAGYKVAFGGFDAKFHVRHTRVGAHCHVAEGSKMVRSVSLDREGTILAVGGDDCATRCFKLEGDHPLGAPAWVALHKSKVWIVRCAPSGEAVAAGDYSNGVCVYRAADGAILWQKTTWRGRGAPFTWALSWAGDGSRLAIGHWDAYAYVVDANTYRETHHARRGDRVYSVALSSDGGGLLVGGRDKRVALYAVAGAGGDLGDPAHAWLLDAFVYAVAASHDDRHVAVGCVNCQVVVFAARAPYARLSTISQEGLVQFIEFSPCAPSLLAVASEQPCVEVWADVGAAAPRLALALRRHTSTHGVSLSRHGLAYCSGTLFSTYGTGTNAPSYADRPSYEMAQAALDHDRALGAILCAHPSVVNARGFSGETLLQYAVRKKSAAVVERLLGARCVVGAALGDGNGMNALAVALRNERRTVVRRLLDSIQASAAQFPLGGTATTSALGELAEKYPDILVAFLTDLTMIQDHALAPMGRNIALLPSSTNLITAGSSERSPAKFWDPLLRKSERSERSTGARKKAARVSSIQQTDQAFGMTSPTGKAPAAPERQPTMMRKRWSGISQKALDATRVNLFVTQRSRFSLPGFAQDAHPATSALETPGNEAWRLMIADRADRYREGFAFADLKKTEVAALRAPFESICGTFARGMPEPDSFLAIVARASAQQGVYRAYNSVLVQSIIQFKWDAFAKAIFLSQFALCVLHLSVVCGLYFAVFDHKRDRTTIRNPAGGSPRGVGELLTLVFAALLSLGFLCIELSQILIEGQREYFGGGAHSAWKALDLFCYALQLVVDGVLAFDVGALDVLSVFCCLNLLAFTFKIISFARVFDDLGALVRMIVKIGYEIRHFMIVVSILLLGFWVSFSLLYNQPPTFDQAIDLIDSGLYQTNTVRRTNREIVVIFECFMFAVALLLLNLLIAIMNSAFEQVRQAAFVEVLFEKSRIILNIEKLWLPMVINYAGTDVRGAVGAAVGARVGAGAASARSARFGVSAGTPRSAPPSAAAATSASTSAGDRNGPDSKICAATPAASGAAWDVPDSSVKPQPVPPSAERRSSPGAKTSTHGPVFASPGSTRTIGVEMRGEGSMGIPTERCIEPDAVPYDLLCTICLGVVSDDAVQTPCGHIYCRECIRSSLRRQAVCPQDRKALSHGQLRLVKEANPIVRRIWGAIKVRCCYAERGECKWTGNLGDALSHEARCARKLGSPRDLKIRELDGALARSEARLAEAVAERQDAARRAAHLEGELKRRTYDFDQELAKQAFDARSRLDELQALAADRESQLAALSGRFGAVEGEHRRLGEAHAALSESHTRLLGEREAREAAAQRHVEALQGQLSELALDSKAMADDFGQRQQQLERQRGDLEQELHGGRERTRHLEFQLEAAANDARTARGELADERNRSGAELERARGDAREASEQLFHVQRQLDDAEQRLHEAREERAHVYGRLEMADRDLDASRRGQADAEEALARAEKHFQGQLDKARDDGRHDRGGAHHFDRAYKYDRNSVVKLAQLVAAHLEDRPSEISPNRVFSCVGSCYEDLKRGWTDNPSNYAIDVRMLLSVATASTWFNEQQQQLLDQWQRDEGWLGNRGGIHVVNSAGPPPQQQQRMRGYQDENVPETGFPRTMAALWLEGAPAALDEMAGDPSFVNSAAFCDLSRRIRAMERRASAGATPRDGEAPPILDAAKRAKLMENKTRLLGEIVSTEAWYVQCLDALVSEYHHPLADSVFAEGGAIIPMEKVYRIFSNLEDILLVNRELLAQLRDRVEGDDASARDRVGDIFLNMSFALKIYSKYIGDYDTARQTLAEVEANPRFAAFVEGVEERTRESLKNQKLGSLMIMPVQRIPRYELLLRELVKVKRKLGEDEWMDELESCMDAVKEVAEQNNEQIRITESKAKLYDVQKKFSPKLCLVGPNEPTRLLVKDGDAKKVHGRGGAQVPCRLILLSDDLLYATESKSRTGALELHRKIRLADGATSFEDQADKDGLKNAIVVLNSDKSMIILCDTPAEKAQWLAALRATREKARAKLGAAADDGVAMTLWEQDTPQCCVTKAKFTALNRRHHCRVNGECVSSDASKARFDLTALGDRFGKSERVCDWCCRDFQLCDGDWTAVVKRGKFLRESVGKIADGAAALAIAGKNLEREPGQAVFASWLWKKGGAGAADGKGRAGFFGRRNWKKRWCELRKTKDGADYELLYFEDPGETTDDACKGRVSLGGAKVQVLDSTLLTFVLTAGTRDYPIRTLDHESAKDVGPTDRGYFQIWIALLEACVARAAVPEKKKPKPPPPPPKRKEEKAPVDPALLRAEWYWQHNDGSQMGPSTFDELKAAVVAGDLLGTCHIYAEEITSDWAMLDDAPRVKAALGA</sequence>